<accession>A0ABY5EA05</accession>
<dbReference type="Gene3D" id="3.40.50.2000">
    <property type="entry name" value="Glycogen Phosphorylase B"/>
    <property type="match status" value="2"/>
</dbReference>
<proteinExistence type="predicted"/>
<dbReference type="InterPro" id="IPR028098">
    <property type="entry name" value="Glyco_trans_4-like_N"/>
</dbReference>
<dbReference type="Proteomes" id="UP001060012">
    <property type="component" value="Chromosome"/>
</dbReference>
<dbReference type="CDD" id="cd03801">
    <property type="entry name" value="GT4_PimA-like"/>
    <property type="match status" value="1"/>
</dbReference>
<evidence type="ECO:0000259" key="1">
    <source>
        <dbReference type="Pfam" id="PF00534"/>
    </source>
</evidence>
<dbReference type="SUPFAM" id="SSF53756">
    <property type="entry name" value="UDP-Glycosyltransferase/glycogen phosphorylase"/>
    <property type="match status" value="1"/>
</dbReference>
<dbReference type="Pfam" id="PF13439">
    <property type="entry name" value="Glyco_transf_4"/>
    <property type="match status" value="1"/>
</dbReference>
<keyword evidence="4" id="KW-1185">Reference proteome</keyword>
<feature type="domain" description="Glycosyltransferase subfamily 4-like N-terminal" evidence="2">
    <location>
        <begin position="31"/>
        <end position="132"/>
    </location>
</feature>
<dbReference type="Pfam" id="PF00534">
    <property type="entry name" value="Glycos_transf_1"/>
    <property type="match status" value="1"/>
</dbReference>
<dbReference type="InterPro" id="IPR001296">
    <property type="entry name" value="Glyco_trans_1"/>
</dbReference>
<gene>
    <name evidence="3" type="ORF">NJU99_10430</name>
</gene>
<feature type="domain" description="Glycosyl transferase family 1" evidence="1">
    <location>
        <begin position="148"/>
        <end position="303"/>
    </location>
</feature>
<protein>
    <submittedName>
        <fullName evidence="3">Glycosyltransferase family 4 protein</fullName>
    </submittedName>
</protein>
<name>A0ABY5EA05_9BACT</name>
<evidence type="ECO:0000259" key="2">
    <source>
        <dbReference type="Pfam" id="PF13439"/>
    </source>
</evidence>
<reference evidence="3" key="1">
    <citation type="submission" date="2022-07" db="EMBL/GenBank/DDBJ databases">
        <title>Arcobacter roscoffensis sp. nov., a marine bacterium isolated from coastal seawater collected from Roscoff, France.</title>
        <authorList>
            <person name="Pascual J."/>
            <person name="Lepeaux C."/>
            <person name="Methner A."/>
            <person name="Overmann J."/>
        </authorList>
    </citation>
    <scope>NUCLEOTIDE SEQUENCE</scope>
    <source>
        <strain evidence="3">ARW1-2F2</strain>
    </source>
</reference>
<dbReference type="EMBL" id="CP100595">
    <property type="protein sequence ID" value="UTJ07923.1"/>
    <property type="molecule type" value="Genomic_DNA"/>
</dbReference>
<sequence>MESIVISNGGKLLPQIETDGGKHYTFDVCSKNIFTLLSRVASLKKILKDINPDIIHVRSRVPAWLVYFAKKNLKAKIVSTVHGFNSVGFYSSIMTKADHVICVSNSIKEYIQSNYKVSDEMITVIPRGIDTKLFNKNNLDKNFIENFKIEHDLKDKFIVSIIGRVTQLKDYETFIKAISEVKKSKKNIKAIIVGGVREDKQDYFNSLKELIKELNLKENISFTGSQSKIAEVYDISDVVVSSSKKPESFGRAVAEAIALNTPVVATNHGGVKDIIIENENGFFFEIGDVKELSKKIIKCEQLNFDGLNYIKNNFSLENMIEKTIYVYKGVYY</sequence>
<dbReference type="PANTHER" id="PTHR12526">
    <property type="entry name" value="GLYCOSYLTRANSFERASE"/>
    <property type="match status" value="1"/>
</dbReference>
<evidence type="ECO:0000313" key="4">
    <source>
        <dbReference type="Proteomes" id="UP001060012"/>
    </source>
</evidence>
<organism evidence="3 4">
    <name type="scientific">Arcobacter roscoffensis</name>
    <dbReference type="NCBI Taxonomy" id="2961520"/>
    <lineage>
        <taxon>Bacteria</taxon>
        <taxon>Pseudomonadati</taxon>
        <taxon>Campylobacterota</taxon>
        <taxon>Epsilonproteobacteria</taxon>
        <taxon>Campylobacterales</taxon>
        <taxon>Arcobacteraceae</taxon>
        <taxon>Arcobacter</taxon>
    </lineage>
</organism>
<evidence type="ECO:0000313" key="3">
    <source>
        <dbReference type="EMBL" id="UTJ07923.1"/>
    </source>
</evidence>